<dbReference type="GO" id="GO:0005634">
    <property type="term" value="C:nucleus"/>
    <property type="evidence" value="ECO:0007669"/>
    <property type="project" value="UniProtKB-SubCell"/>
</dbReference>
<organism evidence="14 16">
    <name type="scientific">Photinus pyralis</name>
    <name type="common">Common eastern firefly</name>
    <name type="synonym">Lampyris pyralis</name>
    <dbReference type="NCBI Taxonomy" id="7054"/>
    <lineage>
        <taxon>Eukaryota</taxon>
        <taxon>Metazoa</taxon>
        <taxon>Ecdysozoa</taxon>
        <taxon>Arthropoda</taxon>
        <taxon>Hexapoda</taxon>
        <taxon>Insecta</taxon>
        <taxon>Pterygota</taxon>
        <taxon>Neoptera</taxon>
        <taxon>Endopterygota</taxon>
        <taxon>Coleoptera</taxon>
        <taxon>Polyphaga</taxon>
        <taxon>Elateriformia</taxon>
        <taxon>Elateroidea</taxon>
        <taxon>Lampyridae</taxon>
        <taxon>Lampyrinae</taxon>
        <taxon>Photinus</taxon>
    </lineage>
</organism>
<dbReference type="PRINTS" id="PR02086">
    <property type="entry name" value="PUTNUCHARBI1"/>
</dbReference>
<dbReference type="AlphaFoldDB" id="A0A5N4ACC3"/>
<dbReference type="Pfam" id="PF13359">
    <property type="entry name" value="DDE_Tnp_4"/>
    <property type="match status" value="1"/>
</dbReference>
<accession>A0A5N4ACC3</accession>
<evidence type="ECO:0000313" key="16">
    <source>
        <dbReference type="Proteomes" id="UP000327044"/>
    </source>
</evidence>
<dbReference type="InterPro" id="IPR045249">
    <property type="entry name" value="HARBI1-like"/>
</dbReference>
<dbReference type="Proteomes" id="UP000327044">
    <property type="component" value="Unassembled WGS sequence"/>
</dbReference>
<sequence>MELVFIIDVLENEIVRRQLNLQRRQLRDHSDPLTLPEITFKGLFRISRQLAQWVLDQILPHMRDSARTTAIPKGLRFFAALHFLSHGSYQRGVGQDYLTSMHQTSVSRCLTEVTDILVQVLGHLIKFPETEVEKNQEKQRFVDSGGFPGIIGCIDCTQVAIIAPKTEDPEMPGVVFYCRKQYYSLNVQIICNTKLKILNINARFPGSVHDSAIWQTSLVRRHLVNNFRGNGRQMTYLLGDAGYPLEPWLLTPIANPVTNSEREYNRRHKTIRNIIERTNGLLKQRFRCLLKHRTLHYAPERAAQIIYAAAIMHNLCIDRNEYLGDINDNCHEEENNNEVNNNNQNADEELDLPERNVLHQGRIVRNRVVENYCL</sequence>
<protein>
    <recommendedName>
        <fullName evidence="5">Putative nuclease HARBI1</fullName>
    </recommendedName>
    <alternativeName>
        <fullName evidence="11">Harbinger transposase-derived nuclease</fullName>
    </alternativeName>
</protein>
<name>A0A5N4ACC3_PHOPY</name>
<dbReference type="OrthoDB" id="6767039at2759"/>
<keyword evidence="6" id="KW-0963">Cytoplasm</keyword>
<evidence type="ECO:0000256" key="6">
    <source>
        <dbReference type="ARBA" id="ARBA00022490"/>
    </source>
</evidence>
<feature type="domain" description="DDE Tnp4" evidence="13">
    <location>
        <begin position="154"/>
        <end position="314"/>
    </location>
</feature>
<evidence type="ECO:0000256" key="11">
    <source>
        <dbReference type="ARBA" id="ARBA00030126"/>
    </source>
</evidence>
<keyword evidence="8" id="KW-0479">Metal-binding</keyword>
<evidence type="ECO:0000256" key="3">
    <source>
        <dbReference type="ARBA" id="ARBA00004496"/>
    </source>
</evidence>
<evidence type="ECO:0000256" key="4">
    <source>
        <dbReference type="ARBA" id="ARBA00006958"/>
    </source>
</evidence>
<evidence type="ECO:0000256" key="5">
    <source>
        <dbReference type="ARBA" id="ARBA00015519"/>
    </source>
</evidence>
<dbReference type="PANTHER" id="PTHR22930">
    <property type="match status" value="1"/>
</dbReference>
<evidence type="ECO:0000313" key="14">
    <source>
        <dbReference type="EMBL" id="KAB0794939.1"/>
    </source>
</evidence>
<gene>
    <name evidence="15" type="ORF">PPYR_01874</name>
    <name evidence="14" type="ORF">PPYR_11778</name>
</gene>
<dbReference type="GO" id="GO:0004518">
    <property type="term" value="F:nuclease activity"/>
    <property type="evidence" value="ECO:0007669"/>
    <property type="project" value="UniProtKB-KW"/>
</dbReference>
<evidence type="ECO:0000313" key="15">
    <source>
        <dbReference type="EMBL" id="KAB0804904.1"/>
    </source>
</evidence>
<comment type="subcellular location">
    <subcellularLocation>
        <location evidence="3">Cytoplasm</location>
    </subcellularLocation>
    <subcellularLocation>
        <location evidence="2">Nucleus</location>
    </subcellularLocation>
</comment>
<dbReference type="GO" id="GO:0005737">
    <property type="term" value="C:cytoplasm"/>
    <property type="evidence" value="ECO:0007669"/>
    <property type="project" value="UniProtKB-SubCell"/>
</dbReference>
<evidence type="ECO:0000256" key="12">
    <source>
        <dbReference type="ARBA" id="ARBA00045850"/>
    </source>
</evidence>
<dbReference type="InterPro" id="IPR027806">
    <property type="entry name" value="HARBI1_dom"/>
</dbReference>
<dbReference type="InParanoid" id="A0A5N4ACC3"/>
<reference evidence="14" key="2">
    <citation type="submission" date="2019-08" db="EMBL/GenBank/DDBJ databases">
        <authorList>
            <consortium name="Photinus pyralis genome working group"/>
            <person name="Fallon T.R."/>
            <person name="Sander Lower S.E."/>
            <person name="Weng J.-K."/>
        </authorList>
    </citation>
    <scope>NUCLEOTIDE SEQUENCE</scope>
    <source>
        <strain evidence="14">1611_PpyrPB1</strain>
        <tissue evidence="14">Whole body</tissue>
    </source>
</reference>
<keyword evidence="9" id="KW-0378">Hydrolase</keyword>
<dbReference type="GO" id="GO:0046872">
    <property type="term" value="F:metal ion binding"/>
    <property type="evidence" value="ECO:0007669"/>
    <property type="project" value="UniProtKB-KW"/>
</dbReference>
<evidence type="ECO:0000256" key="7">
    <source>
        <dbReference type="ARBA" id="ARBA00022722"/>
    </source>
</evidence>
<evidence type="ECO:0000256" key="8">
    <source>
        <dbReference type="ARBA" id="ARBA00022723"/>
    </source>
</evidence>
<dbReference type="EMBL" id="VVIM01000001">
    <property type="protein sequence ID" value="KAB0804904.1"/>
    <property type="molecule type" value="Genomic_DNA"/>
</dbReference>
<comment type="similarity">
    <text evidence="4">Belongs to the HARBI1 family.</text>
</comment>
<keyword evidence="10" id="KW-0539">Nucleus</keyword>
<reference evidence="14 16" key="1">
    <citation type="journal article" date="2018" name="Elife">
        <title>Firefly genomes illuminate parallel origins of bioluminescence in beetles.</title>
        <authorList>
            <person name="Fallon T.R."/>
            <person name="Lower S.E."/>
            <person name="Chang C.H."/>
            <person name="Bessho-Uehara M."/>
            <person name="Martin G.J."/>
            <person name="Bewick A.J."/>
            <person name="Behringer M."/>
            <person name="Debat H.J."/>
            <person name="Wong I."/>
            <person name="Day J.C."/>
            <person name="Suvorov A."/>
            <person name="Silva C.J."/>
            <person name="Stanger-Hall K.F."/>
            <person name="Hall D.W."/>
            <person name="Schmitz R.J."/>
            <person name="Nelson D.R."/>
            <person name="Lewis S.M."/>
            <person name="Shigenobu S."/>
            <person name="Bybee S.M."/>
            <person name="Larracuente A.M."/>
            <person name="Oba Y."/>
            <person name="Weng J.K."/>
        </authorList>
    </citation>
    <scope>NUCLEOTIDE SEQUENCE [LARGE SCALE GENOMIC DNA]</scope>
    <source>
        <strain evidence="14">1611_PpyrPB1</strain>
        <tissue evidence="14">Whole body</tissue>
    </source>
</reference>
<evidence type="ECO:0000256" key="1">
    <source>
        <dbReference type="ARBA" id="ARBA00001968"/>
    </source>
</evidence>
<dbReference type="GO" id="GO:0016787">
    <property type="term" value="F:hydrolase activity"/>
    <property type="evidence" value="ECO:0007669"/>
    <property type="project" value="UniProtKB-KW"/>
</dbReference>
<evidence type="ECO:0000256" key="9">
    <source>
        <dbReference type="ARBA" id="ARBA00022801"/>
    </source>
</evidence>
<comment type="function">
    <text evidence="12">Transposase-derived protein that may have nuclease activity. Does not have transposase activity.</text>
</comment>
<keyword evidence="16" id="KW-1185">Reference proteome</keyword>
<comment type="caution">
    <text evidence="14">The sequence shown here is derived from an EMBL/GenBank/DDBJ whole genome shotgun (WGS) entry which is preliminary data.</text>
</comment>
<proteinExistence type="inferred from homology"/>
<evidence type="ECO:0000256" key="10">
    <source>
        <dbReference type="ARBA" id="ARBA00023242"/>
    </source>
</evidence>
<dbReference type="PANTHER" id="PTHR22930:SF85">
    <property type="entry name" value="GH03217P-RELATED"/>
    <property type="match status" value="1"/>
</dbReference>
<keyword evidence="7" id="KW-0540">Nuclease</keyword>
<evidence type="ECO:0000256" key="2">
    <source>
        <dbReference type="ARBA" id="ARBA00004123"/>
    </source>
</evidence>
<comment type="cofactor">
    <cofactor evidence="1">
        <name>a divalent metal cation</name>
        <dbReference type="ChEBI" id="CHEBI:60240"/>
    </cofactor>
</comment>
<evidence type="ECO:0000259" key="13">
    <source>
        <dbReference type="Pfam" id="PF13359"/>
    </source>
</evidence>
<dbReference type="InterPro" id="IPR026103">
    <property type="entry name" value="HARBI1_animal"/>
</dbReference>
<dbReference type="EMBL" id="VVIM01000008">
    <property type="protein sequence ID" value="KAB0794939.1"/>
    <property type="molecule type" value="Genomic_DNA"/>
</dbReference>